<dbReference type="GO" id="GO:0008146">
    <property type="term" value="F:sulfotransferase activity"/>
    <property type="evidence" value="ECO:0007669"/>
    <property type="project" value="InterPro"/>
</dbReference>
<dbReference type="InterPro" id="IPR000863">
    <property type="entry name" value="Sulfotransferase_dom"/>
</dbReference>
<dbReference type="Gene3D" id="3.40.50.300">
    <property type="entry name" value="P-loop containing nucleotide triphosphate hydrolases"/>
    <property type="match status" value="1"/>
</dbReference>
<dbReference type="InterPro" id="IPR027417">
    <property type="entry name" value="P-loop_NTPase"/>
</dbReference>
<evidence type="ECO:0000313" key="3">
    <source>
        <dbReference type="Ensembl" id="ENSOSIP00000002581.1"/>
    </source>
</evidence>
<dbReference type="SUPFAM" id="SSF52540">
    <property type="entry name" value="P-loop containing nucleoside triphosphate hydrolases"/>
    <property type="match status" value="1"/>
</dbReference>
<evidence type="ECO:0000259" key="2">
    <source>
        <dbReference type="Pfam" id="PF00685"/>
    </source>
</evidence>
<reference evidence="3" key="2">
    <citation type="submission" date="2025-09" db="UniProtKB">
        <authorList>
            <consortium name="Ensembl"/>
        </authorList>
    </citation>
    <scope>IDENTIFICATION</scope>
</reference>
<dbReference type="Proteomes" id="UP000694383">
    <property type="component" value="Unplaced"/>
</dbReference>
<evidence type="ECO:0000256" key="1">
    <source>
        <dbReference type="RuleBase" id="RU361155"/>
    </source>
</evidence>
<reference evidence="3" key="1">
    <citation type="submission" date="2025-08" db="UniProtKB">
        <authorList>
            <consortium name="Ensembl"/>
        </authorList>
    </citation>
    <scope>IDENTIFICATION</scope>
</reference>
<dbReference type="Ensembl" id="ENSOSIT00000002767.1">
    <property type="protein sequence ID" value="ENSOSIP00000002581.1"/>
    <property type="gene ID" value="ENSOSIG00000001543.1"/>
</dbReference>
<organism evidence="3 4">
    <name type="scientific">Oryzias sinensis</name>
    <name type="common">Chinese medaka</name>
    <dbReference type="NCBI Taxonomy" id="183150"/>
    <lineage>
        <taxon>Eukaryota</taxon>
        <taxon>Metazoa</taxon>
        <taxon>Chordata</taxon>
        <taxon>Craniata</taxon>
        <taxon>Vertebrata</taxon>
        <taxon>Euteleostomi</taxon>
        <taxon>Actinopterygii</taxon>
        <taxon>Neopterygii</taxon>
        <taxon>Teleostei</taxon>
        <taxon>Neoteleostei</taxon>
        <taxon>Acanthomorphata</taxon>
        <taxon>Ovalentaria</taxon>
        <taxon>Atherinomorphae</taxon>
        <taxon>Beloniformes</taxon>
        <taxon>Adrianichthyidae</taxon>
        <taxon>Oryziinae</taxon>
        <taxon>Oryzias</taxon>
    </lineage>
</organism>
<name>A0A8C7WS83_9TELE</name>
<keyword evidence="1" id="KW-0808">Transferase</keyword>
<comment type="similarity">
    <text evidence="1">Belongs to the sulfotransferase 1 family.</text>
</comment>
<dbReference type="Pfam" id="PF00685">
    <property type="entry name" value="Sulfotransfer_1"/>
    <property type="match status" value="1"/>
</dbReference>
<proteinExistence type="inferred from homology"/>
<dbReference type="AlphaFoldDB" id="A0A8C7WS83"/>
<evidence type="ECO:0000313" key="4">
    <source>
        <dbReference type="Proteomes" id="UP000694383"/>
    </source>
</evidence>
<feature type="domain" description="Sulfotransferase" evidence="2">
    <location>
        <begin position="25"/>
        <end position="97"/>
    </location>
</feature>
<dbReference type="GeneTree" id="ENSGT00940000159269"/>
<sequence length="112" mass="13046">MPPSNRKKSQNCVVKYYSAMTDPFFQDLRGSIEKVGVFLQCSLQEEELSSCVEHSRFSSMKDNKMINYSLVPEEIIDHNKGSFMRKGGLSWTFGLTVFFQMFSKLRERKKND</sequence>
<keyword evidence="4" id="KW-1185">Reference proteome</keyword>
<dbReference type="EC" id="2.8.2.-" evidence="1"/>
<protein>
    <recommendedName>
        <fullName evidence="1">Sulfotransferase</fullName>
        <ecNumber evidence="1">2.8.2.-</ecNumber>
    </recommendedName>
</protein>
<accession>A0A8C7WS83</accession>